<comment type="caution">
    <text evidence="3">The sequence shown here is derived from an EMBL/GenBank/DDBJ whole genome shotgun (WGS) entry which is preliminary data.</text>
</comment>
<evidence type="ECO:0000259" key="2">
    <source>
        <dbReference type="Pfam" id="PF07978"/>
    </source>
</evidence>
<dbReference type="AlphaFoldDB" id="A0A9X4S8R6"/>
<dbReference type="Gene3D" id="3.30.70.100">
    <property type="match status" value="1"/>
</dbReference>
<gene>
    <name evidence="3" type="ORF">H010_15849</name>
</gene>
<dbReference type="Proteomes" id="UP001152876">
    <property type="component" value="Unassembled WGS sequence"/>
</dbReference>
<organism evidence="3 4">
    <name type="scientific">Hydrogenophaga taeniospiralis CCUG 15921</name>
    <dbReference type="NCBI Taxonomy" id="1281780"/>
    <lineage>
        <taxon>Bacteria</taxon>
        <taxon>Pseudomonadati</taxon>
        <taxon>Pseudomonadota</taxon>
        <taxon>Betaproteobacteria</taxon>
        <taxon>Burkholderiales</taxon>
        <taxon>Comamonadaceae</taxon>
        <taxon>Hydrogenophaga</taxon>
    </lineage>
</organism>
<dbReference type="SUPFAM" id="SSF54909">
    <property type="entry name" value="Dimeric alpha+beta barrel"/>
    <property type="match status" value="1"/>
</dbReference>
<evidence type="ECO:0000256" key="1">
    <source>
        <dbReference type="SAM" id="MobiDB-lite"/>
    </source>
</evidence>
<feature type="region of interest" description="Disordered" evidence="1">
    <location>
        <begin position="1"/>
        <end position="22"/>
    </location>
</feature>
<dbReference type="OrthoDB" id="9809695at2"/>
<dbReference type="InterPro" id="IPR012577">
    <property type="entry name" value="NIPSNAP"/>
</dbReference>
<evidence type="ECO:0000313" key="4">
    <source>
        <dbReference type="Proteomes" id="UP001152876"/>
    </source>
</evidence>
<keyword evidence="4" id="KW-1185">Reference proteome</keyword>
<feature type="domain" description="NIPSNAP" evidence="2">
    <location>
        <begin position="30"/>
        <end position="124"/>
    </location>
</feature>
<dbReference type="EMBL" id="AOGK01000014">
    <property type="protein sequence ID" value="MDG5976742.1"/>
    <property type="molecule type" value="Genomic_DNA"/>
</dbReference>
<evidence type="ECO:0000313" key="3">
    <source>
        <dbReference type="EMBL" id="MDG5976742.1"/>
    </source>
</evidence>
<dbReference type="InterPro" id="IPR011008">
    <property type="entry name" value="Dimeric_a/b-barrel"/>
</dbReference>
<dbReference type="RefSeq" id="WP_084235850.1">
    <property type="nucleotide sequence ID" value="NZ_AOGK01000014.1"/>
</dbReference>
<name>A0A9X4S8R6_9BURK</name>
<proteinExistence type="predicted"/>
<sequence>MQASSTQPPSATQPAQAETPPAIDIDCNVVELRQYTLRPGQRDVLIELFDRAFVEPQEAVGMAVMGQFRDLDAPDRFVWLRGFASMDSRAQGLTAFYDGPVWRRHRDAANATMIDSDNVLLLRPAWPGAGIPMGGRKRPTGPVRTSLPGVLDVSVFHLHEPASAALLRFCQGPMTQALLRGGAEVLGWYVTENAPNNFPRLPVRQGEHVLVGFAMFAAPAAFETFARSGLWAREVQPALEPWLTGPTQSMRLVATDRSLIHD</sequence>
<accession>A0A9X4S8R6</accession>
<reference evidence="3" key="1">
    <citation type="submission" date="2013-01" db="EMBL/GenBank/DDBJ databases">
        <title>Genome draft of Hydrogenophaga taeniospiralis 2K1.</title>
        <authorList>
            <person name="Gomila M."/>
            <person name="Lalucat J."/>
        </authorList>
    </citation>
    <scope>NUCLEOTIDE SEQUENCE</scope>
    <source>
        <strain evidence="3">CCUG 15921</strain>
    </source>
</reference>
<dbReference type="Pfam" id="PF07978">
    <property type="entry name" value="NIPSNAP"/>
    <property type="match status" value="1"/>
</dbReference>
<protein>
    <recommendedName>
        <fullName evidence="2">NIPSNAP domain-containing protein</fullName>
    </recommendedName>
</protein>